<dbReference type="CDD" id="cd03692">
    <property type="entry name" value="mtIF2_IVc"/>
    <property type="match status" value="1"/>
</dbReference>
<protein>
    <recommendedName>
        <fullName evidence="9">Translation initiation factor IF-2, mitochondrial</fullName>
    </recommendedName>
</protein>
<dbReference type="Gene3D" id="3.40.50.10050">
    <property type="entry name" value="Translation initiation factor IF- 2, domain 3"/>
    <property type="match status" value="1"/>
</dbReference>
<dbReference type="InterPro" id="IPR000795">
    <property type="entry name" value="T_Tr_GTP-bd_dom"/>
</dbReference>
<dbReference type="FunFam" id="3.40.50.300:FF:000019">
    <property type="entry name" value="Translation initiation factor IF-2"/>
    <property type="match status" value="1"/>
</dbReference>
<dbReference type="SUPFAM" id="SSF50447">
    <property type="entry name" value="Translation proteins"/>
    <property type="match status" value="2"/>
</dbReference>
<dbReference type="InterPro" id="IPR027417">
    <property type="entry name" value="P-loop_NTPase"/>
</dbReference>
<dbReference type="NCBIfam" id="TIGR00231">
    <property type="entry name" value="small_GTP"/>
    <property type="match status" value="1"/>
</dbReference>
<dbReference type="STRING" id="71717.A0A4Y7TP19"/>
<feature type="domain" description="Tr-type G" evidence="11">
    <location>
        <begin position="84"/>
        <end position="263"/>
    </location>
</feature>
<comment type="subcellular location">
    <subcellularLocation>
        <location evidence="1">Mitochondrion</location>
    </subcellularLocation>
</comment>
<dbReference type="Pfam" id="PF00009">
    <property type="entry name" value="GTP_EFTU"/>
    <property type="match status" value="1"/>
</dbReference>
<evidence type="ECO:0000256" key="4">
    <source>
        <dbReference type="ARBA" id="ARBA00022741"/>
    </source>
</evidence>
<dbReference type="InterPro" id="IPR005225">
    <property type="entry name" value="Small_GTP-bd"/>
</dbReference>
<dbReference type="InterPro" id="IPR015760">
    <property type="entry name" value="TIF_IF2"/>
</dbReference>
<comment type="caution">
    <text evidence="12">The sequence shown here is derived from an EMBL/GenBank/DDBJ whole genome shotgun (WGS) entry which is preliminary data.</text>
</comment>
<accession>A0A4Y7TP19</accession>
<keyword evidence="5" id="KW-0648">Protein biosynthesis</keyword>
<dbReference type="Gene3D" id="3.40.50.300">
    <property type="entry name" value="P-loop containing nucleotide triphosphate hydrolases"/>
    <property type="match status" value="1"/>
</dbReference>
<dbReference type="Gene3D" id="2.40.30.10">
    <property type="entry name" value="Translation factors"/>
    <property type="match status" value="2"/>
</dbReference>
<keyword evidence="8" id="KW-0342">GTP-binding</keyword>
<evidence type="ECO:0000256" key="1">
    <source>
        <dbReference type="ARBA" id="ARBA00004173"/>
    </source>
</evidence>
<dbReference type="FunFam" id="2.40.30.10:FF:000008">
    <property type="entry name" value="Translation initiation factor IF-2"/>
    <property type="match status" value="1"/>
</dbReference>
<evidence type="ECO:0000256" key="9">
    <source>
        <dbReference type="ARBA" id="ARBA00044200"/>
    </source>
</evidence>
<evidence type="ECO:0000313" key="12">
    <source>
        <dbReference type="EMBL" id="TEB35940.1"/>
    </source>
</evidence>
<evidence type="ECO:0000256" key="8">
    <source>
        <dbReference type="ARBA" id="ARBA00023134"/>
    </source>
</evidence>
<feature type="region of interest" description="Disordered" evidence="10">
    <location>
        <begin position="395"/>
        <end position="414"/>
    </location>
</feature>
<comment type="similarity">
    <text evidence="2">Belongs to the TRAFAC class translation factor GTPase superfamily. Classic translation factor GTPase family. IF-2 subfamily.</text>
</comment>
<keyword evidence="4" id="KW-0547">Nucleotide-binding</keyword>
<dbReference type="InterPro" id="IPR036925">
    <property type="entry name" value="TIF_IF2_dom3_sf"/>
</dbReference>
<dbReference type="Pfam" id="PF22042">
    <property type="entry name" value="EF-G_D2"/>
    <property type="match status" value="1"/>
</dbReference>
<organism evidence="12 13">
    <name type="scientific">Coprinellus micaceus</name>
    <name type="common">Glistening ink-cap mushroom</name>
    <name type="synonym">Coprinus micaceus</name>
    <dbReference type="NCBI Taxonomy" id="71717"/>
    <lineage>
        <taxon>Eukaryota</taxon>
        <taxon>Fungi</taxon>
        <taxon>Dikarya</taxon>
        <taxon>Basidiomycota</taxon>
        <taxon>Agaricomycotina</taxon>
        <taxon>Agaricomycetes</taxon>
        <taxon>Agaricomycetidae</taxon>
        <taxon>Agaricales</taxon>
        <taxon>Agaricineae</taxon>
        <taxon>Psathyrellaceae</taxon>
        <taxon>Coprinellus</taxon>
    </lineage>
</organism>
<dbReference type="SUPFAM" id="SSF52540">
    <property type="entry name" value="P-loop containing nucleoside triphosphate hydrolases"/>
    <property type="match status" value="1"/>
</dbReference>
<dbReference type="InterPro" id="IPR053905">
    <property type="entry name" value="EF-G-like_DII"/>
</dbReference>
<sequence length="624" mass="66442">MEVYIPSTVPVGALSKILKVRLDRLQRRIVALGLTDSPTYDYLLTADYATLLAEEFGRKPVIDDEAAFDLYPPAPHPNPTSLPLRPPVVTIMGHVDHGKTTLLDTLRSSSVAKGEAGGITQHIGAFSVPVKTESGASSGPGSITFLDTPGHAAFSAMRARGAGVTDIIVLVVAADDGIMPQTREVIELYKKCQDTVGLVVAINKVDKPSADVESVEKALMAEGIQLESYGGDIPAVYVSGLTGHGLPDLVETLSVIAEMQDLRAEQSGHAYGEILESRVQKGLGFIATVLVMRGSLKAGSHIVSGSNYAKVRVMTASTGAAVKVATPGIAVTVSGWKTLPKAGDNAIEGIESDVKKALANRIRQSEIEASLADVDAINETRKSDRELREVEQKALQANRGRRPPKNKSAPVKEASGPKELRLLIKADVSGSAEAVEGALQGIGNKIATSKIIQAGVGDVTETDVTMAKTANATIVAFAVSVPRSIQSLAAQNGVPILESKIIYKLMDDVRNRVRALLPPIVETKVTGEANVLQLFEIKMKDKSVKKIAGCRVSNGLVEKAKHARVVRNGETVHEGSLETMRHLKKDVTEARKGTECGLSIAGFEDLQEGDMVQMFERIEKPGLL</sequence>
<evidence type="ECO:0000313" key="13">
    <source>
        <dbReference type="Proteomes" id="UP000298030"/>
    </source>
</evidence>
<gene>
    <name evidence="12" type="ORF">FA13DRAFT_1623746</name>
</gene>
<reference evidence="12 13" key="1">
    <citation type="journal article" date="2019" name="Nat. Ecol. Evol.">
        <title>Megaphylogeny resolves global patterns of mushroom evolution.</title>
        <authorList>
            <person name="Varga T."/>
            <person name="Krizsan K."/>
            <person name="Foldi C."/>
            <person name="Dima B."/>
            <person name="Sanchez-Garcia M."/>
            <person name="Sanchez-Ramirez S."/>
            <person name="Szollosi G.J."/>
            <person name="Szarkandi J.G."/>
            <person name="Papp V."/>
            <person name="Albert L."/>
            <person name="Andreopoulos W."/>
            <person name="Angelini C."/>
            <person name="Antonin V."/>
            <person name="Barry K.W."/>
            <person name="Bougher N.L."/>
            <person name="Buchanan P."/>
            <person name="Buyck B."/>
            <person name="Bense V."/>
            <person name="Catcheside P."/>
            <person name="Chovatia M."/>
            <person name="Cooper J."/>
            <person name="Damon W."/>
            <person name="Desjardin D."/>
            <person name="Finy P."/>
            <person name="Geml J."/>
            <person name="Haridas S."/>
            <person name="Hughes K."/>
            <person name="Justo A."/>
            <person name="Karasinski D."/>
            <person name="Kautmanova I."/>
            <person name="Kiss B."/>
            <person name="Kocsube S."/>
            <person name="Kotiranta H."/>
            <person name="LaButti K.M."/>
            <person name="Lechner B.E."/>
            <person name="Liimatainen K."/>
            <person name="Lipzen A."/>
            <person name="Lukacs Z."/>
            <person name="Mihaltcheva S."/>
            <person name="Morgado L.N."/>
            <person name="Niskanen T."/>
            <person name="Noordeloos M.E."/>
            <person name="Ohm R.A."/>
            <person name="Ortiz-Santana B."/>
            <person name="Ovrebo C."/>
            <person name="Racz N."/>
            <person name="Riley R."/>
            <person name="Savchenko A."/>
            <person name="Shiryaev A."/>
            <person name="Soop K."/>
            <person name="Spirin V."/>
            <person name="Szebenyi C."/>
            <person name="Tomsovsky M."/>
            <person name="Tulloss R.E."/>
            <person name="Uehling J."/>
            <person name="Grigoriev I.V."/>
            <person name="Vagvolgyi C."/>
            <person name="Papp T."/>
            <person name="Martin F.M."/>
            <person name="Miettinen O."/>
            <person name="Hibbett D.S."/>
            <person name="Nagy L.G."/>
        </authorList>
    </citation>
    <scope>NUCLEOTIDE SEQUENCE [LARGE SCALE GENOMIC DNA]</scope>
    <source>
        <strain evidence="12 13">FP101781</strain>
    </source>
</reference>
<name>A0A4Y7TP19_COPMI</name>
<dbReference type="SUPFAM" id="SSF52156">
    <property type="entry name" value="Initiation factor IF2/eIF5b, domain 3"/>
    <property type="match status" value="1"/>
</dbReference>
<dbReference type="NCBIfam" id="TIGR00487">
    <property type="entry name" value="IF-2"/>
    <property type="match status" value="1"/>
</dbReference>
<dbReference type="GO" id="GO:0005525">
    <property type="term" value="F:GTP binding"/>
    <property type="evidence" value="ECO:0007669"/>
    <property type="project" value="UniProtKB-KW"/>
</dbReference>
<evidence type="ECO:0000256" key="7">
    <source>
        <dbReference type="ARBA" id="ARBA00023128"/>
    </source>
</evidence>
<dbReference type="InterPro" id="IPR023115">
    <property type="entry name" value="TIF_IF2_dom3"/>
</dbReference>
<proteinExistence type="inferred from homology"/>
<evidence type="ECO:0000256" key="5">
    <source>
        <dbReference type="ARBA" id="ARBA00022917"/>
    </source>
</evidence>
<dbReference type="PANTHER" id="PTHR43381">
    <property type="entry name" value="TRANSLATION INITIATION FACTOR IF-2-RELATED"/>
    <property type="match status" value="1"/>
</dbReference>
<dbReference type="InterPro" id="IPR009000">
    <property type="entry name" value="Transl_B-barrel_sf"/>
</dbReference>
<dbReference type="Pfam" id="PF11987">
    <property type="entry name" value="IF-2"/>
    <property type="match status" value="1"/>
</dbReference>
<dbReference type="EMBL" id="QPFP01000006">
    <property type="protein sequence ID" value="TEB35940.1"/>
    <property type="molecule type" value="Genomic_DNA"/>
</dbReference>
<dbReference type="PROSITE" id="PS51722">
    <property type="entry name" value="G_TR_2"/>
    <property type="match status" value="1"/>
</dbReference>
<dbReference type="GO" id="GO:0003924">
    <property type="term" value="F:GTPase activity"/>
    <property type="evidence" value="ECO:0007669"/>
    <property type="project" value="InterPro"/>
</dbReference>
<evidence type="ECO:0000256" key="10">
    <source>
        <dbReference type="SAM" id="MobiDB-lite"/>
    </source>
</evidence>
<dbReference type="Proteomes" id="UP000298030">
    <property type="component" value="Unassembled WGS sequence"/>
</dbReference>
<keyword evidence="3 12" id="KW-0396">Initiation factor</keyword>
<dbReference type="PANTHER" id="PTHR43381:SF20">
    <property type="entry name" value="TRANSLATION INITIATION FACTOR IF-2, MITOCHONDRIAL"/>
    <property type="match status" value="1"/>
</dbReference>
<dbReference type="OrthoDB" id="361630at2759"/>
<keyword evidence="13" id="KW-1185">Reference proteome</keyword>
<keyword evidence="7" id="KW-0496">Mitochondrion</keyword>
<dbReference type="InterPro" id="IPR000178">
    <property type="entry name" value="TF_IF2_bacterial-like"/>
</dbReference>
<evidence type="ECO:0000256" key="3">
    <source>
        <dbReference type="ARBA" id="ARBA00022540"/>
    </source>
</evidence>
<evidence type="ECO:0000259" key="11">
    <source>
        <dbReference type="PROSITE" id="PS51722"/>
    </source>
</evidence>
<dbReference type="AlphaFoldDB" id="A0A4Y7TP19"/>
<dbReference type="PRINTS" id="PR00315">
    <property type="entry name" value="ELONGATNFCT"/>
</dbReference>
<dbReference type="FunFam" id="3.40.50.10050:FF:000001">
    <property type="entry name" value="Translation initiation factor IF-2"/>
    <property type="match status" value="1"/>
</dbReference>
<keyword evidence="6" id="KW-0809">Transit peptide</keyword>
<dbReference type="CDD" id="cd01887">
    <property type="entry name" value="IF2_eIF5B"/>
    <property type="match status" value="1"/>
</dbReference>
<dbReference type="GO" id="GO:0005739">
    <property type="term" value="C:mitochondrion"/>
    <property type="evidence" value="ECO:0007669"/>
    <property type="project" value="UniProtKB-SubCell"/>
</dbReference>
<evidence type="ECO:0000256" key="6">
    <source>
        <dbReference type="ARBA" id="ARBA00022946"/>
    </source>
</evidence>
<dbReference type="GO" id="GO:0003743">
    <property type="term" value="F:translation initiation factor activity"/>
    <property type="evidence" value="ECO:0007669"/>
    <property type="project" value="UniProtKB-KW"/>
</dbReference>
<evidence type="ECO:0000256" key="2">
    <source>
        <dbReference type="ARBA" id="ARBA00007733"/>
    </source>
</evidence>